<keyword evidence="7" id="KW-1015">Disulfide bond</keyword>
<reference evidence="13" key="1">
    <citation type="submission" date="2022-03" db="EMBL/GenBank/DDBJ databases">
        <authorList>
            <person name="Alioto T."/>
            <person name="Alioto T."/>
            <person name="Gomez Garrido J."/>
        </authorList>
    </citation>
    <scope>NUCLEOTIDE SEQUENCE</scope>
</reference>
<dbReference type="InterPro" id="IPR000859">
    <property type="entry name" value="CUB_dom"/>
</dbReference>
<dbReference type="InterPro" id="IPR001506">
    <property type="entry name" value="Peptidase_M12A"/>
</dbReference>
<dbReference type="PRINTS" id="PR00480">
    <property type="entry name" value="ASTACIN"/>
</dbReference>
<evidence type="ECO:0000256" key="9">
    <source>
        <dbReference type="PROSITE-ProRule" id="PRU01211"/>
    </source>
</evidence>
<dbReference type="SMART" id="SM00042">
    <property type="entry name" value="CUB"/>
    <property type="match status" value="2"/>
</dbReference>
<evidence type="ECO:0000256" key="6">
    <source>
        <dbReference type="ARBA" id="ARBA00023049"/>
    </source>
</evidence>
<dbReference type="SUPFAM" id="SSF55486">
    <property type="entry name" value="Metalloproteases ('zincins'), catalytic domain"/>
    <property type="match status" value="1"/>
</dbReference>
<feature type="domain" description="CUB" evidence="11">
    <location>
        <begin position="360"/>
        <end position="473"/>
    </location>
</feature>
<dbReference type="GO" id="GO:0006508">
    <property type="term" value="P:proteolysis"/>
    <property type="evidence" value="ECO:0007669"/>
    <property type="project" value="UniProtKB-KW"/>
</dbReference>
<dbReference type="EC" id="3.4.24.-" evidence="10"/>
<evidence type="ECO:0000256" key="1">
    <source>
        <dbReference type="ARBA" id="ARBA00022670"/>
    </source>
</evidence>
<dbReference type="PROSITE" id="PS51864">
    <property type="entry name" value="ASTACIN"/>
    <property type="match status" value="1"/>
</dbReference>
<evidence type="ECO:0000256" key="5">
    <source>
        <dbReference type="ARBA" id="ARBA00022833"/>
    </source>
</evidence>
<evidence type="ECO:0000313" key="14">
    <source>
        <dbReference type="Proteomes" id="UP001295444"/>
    </source>
</evidence>
<dbReference type="InterPro" id="IPR035914">
    <property type="entry name" value="Sperma_CUB_dom_sf"/>
</dbReference>
<keyword evidence="4 9" id="KW-0378">Hydrolase</keyword>
<feature type="binding site" evidence="9">
    <location>
        <position position="148"/>
    </location>
    <ligand>
        <name>Zn(2+)</name>
        <dbReference type="ChEBI" id="CHEBI:29105"/>
        <note>catalytic</note>
    </ligand>
</feature>
<evidence type="ECO:0000256" key="8">
    <source>
        <dbReference type="PROSITE-ProRule" id="PRU00059"/>
    </source>
</evidence>
<feature type="domain" description="Peptidase M12A" evidence="12">
    <location>
        <begin position="47"/>
        <end position="245"/>
    </location>
</feature>
<dbReference type="InterPro" id="IPR024079">
    <property type="entry name" value="MetalloPept_cat_dom_sf"/>
</dbReference>
<evidence type="ECO:0000256" key="3">
    <source>
        <dbReference type="ARBA" id="ARBA00022729"/>
    </source>
</evidence>
<keyword evidence="3 10" id="KW-0732">Signal</keyword>
<keyword evidence="1 9" id="KW-0645">Protease</keyword>
<evidence type="ECO:0000256" key="4">
    <source>
        <dbReference type="ARBA" id="ARBA00022801"/>
    </source>
</evidence>
<name>A0AAD1R9V3_PELCU</name>
<dbReference type="FunFam" id="2.60.120.290:FF:000013">
    <property type="entry name" value="Membrane frizzled-related protein"/>
    <property type="match status" value="1"/>
</dbReference>
<dbReference type="FunFam" id="3.40.390.10:FF:000040">
    <property type="entry name" value="Metalloendopeptidase"/>
    <property type="match status" value="1"/>
</dbReference>
<keyword evidence="2 9" id="KW-0479">Metal-binding</keyword>
<dbReference type="PANTHER" id="PTHR10127">
    <property type="entry name" value="DISCOIDIN, CUB, EGF, LAMININ , AND ZINC METALLOPROTEASE DOMAIN CONTAINING"/>
    <property type="match status" value="1"/>
</dbReference>
<keyword evidence="14" id="KW-1185">Reference proteome</keyword>
<gene>
    <name evidence="13" type="ORF">PECUL_23A024727</name>
</gene>
<evidence type="ECO:0000313" key="13">
    <source>
        <dbReference type="EMBL" id="CAH2245697.1"/>
    </source>
</evidence>
<feature type="binding site" evidence="9">
    <location>
        <position position="144"/>
    </location>
    <ligand>
        <name>Zn(2+)</name>
        <dbReference type="ChEBI" id="CHEBI:29105"/>
        <note>catalytic</note>
    </ligand>
</feature>
<keyword evidence="5 9" id="KW-0862">Zinc</keyword>
<protein>
    <recommendedName>
        <fullName evidence="10">Metalloendopeptidase</fullName>
        <ecNumber evidence="10">3.4.24.-</ecNumber>
    </recommendedName>
</protein>
<dbReference type="Proteomes" id="UP001295444">
    <property type="component" value="Chromosome 02"/>
</dbReference>
<feature type="domain" description="CUB" evidence="11">
    <location>
        <begin position="247"/>
        <end position="358"/>
    </location>
</feature>
<dbReference type="SUPFAM" id="SSF49854">
    <property type="entry name" value="Spermadhesin, CUB domain"/>
    <property type="match status" value="2"/>
</dbReference>
<evidence type="ECO:0000256" key="7">
    <source>
        <dbReference type="ARBA" id="ARBA00023157"/>
    </source>
</evidence>
<proteinExistence type="predicted"/>
<organism evidence="13 14">
    <name type="scientific">Pelobates cultripes</name>
    <name type="common">Western spadefoot toad</name>
    <dbReference type="NCBI Taxonomy" id="61616"/>
    <lineage>
        <taxon>Eukaryota</taxon>
        <taxon>Metazoa</taxon>
        <taxon>Chordata</taxon>
        <taxon>Craniata</taxon>
        <taxon>Vertebrata</taxon>
        <taxon>Euteleostomi</taxon>
        <taxon>Amphibia</taxon>
        <taxon>Batrachia</taxon>
        <taxon>Anura</taxon>
        <taxon>Pelobatoidea</taxon>
        <taxon>Pelobatidae</taxon>
        <taxon>Pelobates</taxon>
    </lineage>
</organism>
<dbReference type="GO" id="GO:0004222">
    <property type="term" value="F:metalloendopeptidase activity"/>
    <property type="evidence" value="ECO:0007669"/>
    <property type="project" value="UniProtKB-UniRule"/>
</dbReference>
<dbReference type="SMART" id="SM00235">
    <property type="entry name" value="ZnMc"/>
    <property type="match status" value="1"/>
</dbReference>
<feature type="active site" evidence="9">
    <location>
        <position position="145"/>
    </location>
</feature>
<sequence length="653" mass="72220">MQLTKTLMLIVAEWTICLALPVQVNNNANSGISKPLVHGDIVINTGRSVKNCVDCFWPVSQNGMVLVPYVISSAYTDIYKYIITESMKQMELMSCVKFVQRSTEWDYISIESGSGCSSGVARQGGKQTISLSMSSCMATGSIQHELMHSLGFYHEQSRTDRDNYVEIRWQYITEGKQGNFIIENANNMSLPYDYASVMHYQNTAFTNTPGQATIVAKGNPSLQFGQSTGMSPLDVIKLNKLYNCNVCRTKLTNLSGSFSSDDVSFGQDGSCIWFIQTTGFKLVHLQLSDVKIPTSAGCSDSYIKVYNGNSKSSSVLLDKTCGDIIIPPLISIGNSMLIEFVSNQAPALSKFRAVYKTVSYGGTSVKSSGRVMSPEYRMGYPNNVDAEWSIIAPPQSKVHLQFFDFRLPDCSDCSCDSLTIIDGASTTSPILGKYCYINVPNSLTSSGNVMILKFHSDDSQTFEGGFYISYNFALTHDPLSTQDTNKHQGSSHHNTRPHIWHHLPQAPSSRKTVSKQMSAHGTELPQTDMHFLRRSPNDSAGGKIYSLCTSLTNLEGRVKALEAAGPETTCSALQTVHTHARQLTDLRLHVEDLDSRNRRHNISVRGLHESQGPENLWDALIPLFNLILNRSMPVYRQSTQCPLPETTTRSPTA</sequence>
<dbReference type="PANTHER" id="PTHR10127:SF899">
    <property type="entry name" value="ASTACIN-LIKE METALLOENDOPEPTIDASE-RELATED"/>
    <property type="match status" value="1"/>
</dbReference>
<feature type="signal peptide" evidence="10">
    <location>
        <begin position="1"/>
        <end position="19"/>
    </location>
</feature>
<feature type="chain" id="PRO_5041783389" description="Metalloendopeptidase" evidence="10">
    <location>
        <begin position="20"/>
        <end position="653"/>
    </location>
</feature>
<evidence type="ECO:0000259" key="11">
    <source>
        <dbReference type="PROSITE" id="PS01180"/>
    </source>
</evidence>
<dbReference type="Pfam" id="PF00431">
    <property type="entry name" value="CUB"/>
    <property type="match status" value="2"/>
</dbReference>
<evidence type="ECO:0000256" key="10">
    <source>
        <dbReference type="RuleBase" id="RU361183"/>
    </source>
</evidence>
<dbReference type="InterPro" id="IPR006026">
    <property type="entry name" value="Peptidase_Metallo"/>
</dbReference>
<dbReference type="PROSITE" id="PS01180">
    <property type="entry name" value="CUB"/>
    <property type="match status" value="2"/>
</dbReference>
<dbReference type="CDD" id="cd00041">
    <property type="entry name" value="CUB"/>
    <property type="match status" value="2"/>
</dbReference>
<comment type="caution">
    <text evidence="8">Lacks conserved residue(s) required for the propagation of feature annotation.</text>
</comment>
<dbReference type="Gene3D" id="3.40.390.10">
    <property type="entry name" value="Collagenase (Catalytic Domain)"/>
    <property type="match status" value="1"/>
</dbReference>
<dbReference type="Gene3D" id="2.60.120.290">
    <property type="entry name" value="Spermadhesin, CUB domain"/>
    <property type="match status" value="2"/>
</dbReference>
<evidence type="ECO:0000256" key="2">
    <source>
        <dbReference type="ARBA" id="ARBA00022723"/>
    </source>
</evidence>
<comment type="cofactor">
    <cofactor evidence="9 10">
        <name>Zn(2+)</name>
        <dbReference type="ChEBI" id="CHEBI:29105"/>
    </cofactor>
    <text evidence="9 10">Binds 1 zinc ion per subunit.</text>
</comment>
<dbReference type="AlphaFoldDB" id="A0AAD1R9V3"/>
<dbReference type="EMBL" id="OW240913">
    <property type="protein sequence ID" value="CAH2245697.1"/>
    <property type="molecule type" value="Genomic_DNA"/>
</dbReference>
<dbReference type="Pfam" id="PF01400">
    <property type="entry name" value="Astacin"/>
    <property type="match status" value="1"/>
</dbReference>
<evidence type="ECO:0000259" key="12">
    <source>
        <dbReference type="PROSITE" id="PS51864"/>
    </source>
</evidence>
<keyword evidence="6 9" id="KW-0482">Metalloprotease</keyword>
<accession>A0AAD1R9V3</accession>
<dbReference type="GO" id="GO:0008270">
    <property type="term" value="F:zinc ion binding"/>
    <property type="evidence" value="ECO:0007669"/>
    <property type="project" value="UniProtKB-UniRule"/>
</dbReference>
<feature type="binding site" evidence="9">
    <location>
        <position position="154"/>
    </location>
    <ligand>
        <name>Zn(2+)</name>
        <dbReference type="ChEBI" id="CHEBI:29105"/>
        <note>catalytic</note>
    </ligand>
</feature>